<dbReference type="PANTHER" id="PTHR38445">
    <property type="entry name" value="HTH-TYPE TRANSCRIPTIONAL REPRESSOR YTRA"/>
    <property type="match status" value="1"/>
</dbReference>
<dbReference type="AlphaFoldDB" id="A0A5R9EL27"/>
<gene>
    <name evidence="5" type="ORF">FEZ33_02765</name>
</gene>
<name>A0A5R9EL27_9LACT</name>
<evidence type="ECO:0000256" key="2">
    <source>
        <dbReference type="ARBA" id="ARBA00023125"/>
    </source>
</evidence>
<dbReference type="RefSeq" id="WP_138403867.1">
    <property type="nucleotide sequence ID" value="NZ_VBSP01000005.1"/>
</dbReference>
<dbReference type="InterPro" id="IPR000524">
    <property type="entry name" value="Tscrpt_reg_HTH_GntR"/>
</dbReference>
<dbReference type="OrthoDB" id="9808770at2"/>
<sequence>MLMEIDLSAETPIYQQIRDQVVLGVGRGDLKYGENLPSARQLAQDLGVNPMTVNKAYQTLKREGIIVVDRRVGTKVRENPDDMIESEYLNRLEVTLAEGLAKTEDNQALKEKVVSMLENLIEGRENQ</sequence>
<evidence type="ECO:0000259" key="4">
    <source>
        <dbReference type="PROSITE" id="PS50949"/>
    </source>
</evidence>
<dbReference type="InterPro" id="IPR036388">
    <property type="entry name" value="WH-like_DNA-bd_sf"/>
</dbReference>
<dbReference type="SUPFAM" id="SSF46785">
    <property type="entry name" value="Winged helix' DNA-binding domain"/>
    <property type="match status" value="1"/>
</dbReference>
<dbReference type="Pfam" id="PF00392">
    <property type="entry name" value="GntR"/>
    <property type="match status" value="1"/>
</dbReference>
<comment type="caution">
    <text evidence="5">The sequence shown here is derived from an EMBL/GenBank/DDBJ whole genome shotgun (WGS) entry which is preliminary data.</text>
</comment>
<dbReference type="PANTHER" id="PTHR38445:SF12">
    <property type="entry name" value="GNTR-FAMILY TRANSCRIPTIONAL REGULATOR"/>
    <property type="match status" value="1"/>
</dbReference>
<dbReference type="CDD" id="cd07377">
    <property type="entry name" value="WHTH_GntR"/>
    <property type="match status" value="1"/>
</dbReference>
<feature type="domain" description="HTH gntR-type" evidence="4">
    <location>
        <begin position="11"/>
        <end position="79"/>
    </location>
</feature>
<evidence type="ECO:0000256" key="3">
    <source>
        <dbReference type="ARBA" id="ARBA00023163"/>
    </source>
</evidence>
<keyword evidence="1" id="KW-0805">Transcription regulation</keyword>
<evidence type="ECO:0000256" key="1">
    <source>
        <dbReference type="ARBA" id="ARBA00023015"/>
    </source>
</evidence>
<protein>
    <submittedName>
        <fullName evidence="5">GntR family transcriptional regulator</fullName>
    </submittedName>
</protein>
<dbReference type="Proteomes" id="UP000306420">
    <property type="component" value="Unassembled WGS sequence"/>
</dbReference>
<evidence type="ECO:0000313" key="6">
    <source>
        <dbReference type="Proteomes" id="UP000306420"/>
    </source>
</evidence>
<dbReference type="EMBL" id="VBSP01000005">
    <property type="protein sequence ID" value="TLQ48973.1"/>
    <property type="molecule type" value="Genomic_DNA"/>
</dbReference>
<reference evidence="5 6" key="1">
    <citation type="submission" date="2019-05" db="EMBL/GenBank/DDBJ databases">
        <title>The metagenome of a microbial culture collection derived from dairy environment covers the genomic content of the human microbiome.</title>
        <authorList>
            <person name="Roder T."/>
            <person name="Wuthrich D."/>
            <person name="Sattari Z."/>
            <person name="Von Ah U."/>
            <person name="Bar C."/>
            <person name="Ronchi F."/>
            <person name="Macpherson A.J."/>
            <person name="Ganal-Vonarburg S.C."/>
            <person name="Bruggmann R."/>
            <person name="Vergeres G."/>
        </authorList>
    </citation>
    <scope>NUCLEOTIDE SEQUENCE [LARGE SCALE GENOMIC DNA]</scope>
    <source>
        <strain evidence="5 6">FAM 24227</strain>
    </source>
</reference>
<dbReference type="GO" id="GO:0003700">
    <property type="term" value="F:DNA-binding transcription factor activity"/>
    <property type="evidence" value="ECO:0007669"/>
    <property type="project" value="InterPro"/>
</dbReference>
<keyword evidence="2" id="KW-0238">DNA-binding</keyword>
<dbReference type="PRINTS" id="PR00035">
    <property type="entry name" value="HTHGNTR"/>
</dbReference>
<dbReference type="GO" id="GO:0003677">
    <property type="term" value="F:DNA binding"/>
    <property type="evidence" value="ECO:0007669"/>
    <property type="project" value="UniProtKB-KW"/>
</dbReference>
<dbReference type="PROSITE" id="PS50949">
    <property type="entry name" value="HTH_GNTR"/>
    <property type="match status" value="1"/>
</dbReference>
<accession>A0A5R9EL27</accession>
<dbReference type="Gene3D" id="1.10.10.10">
    <property type="entry name" value="Winged helix-like DNA-binding domain superfamily/Winged helix DNA-binding domain"/>
    <property type="match status" value="1"/>
</dbReference>
<dbReference type="InterPro" id="IPR036390">
    <property type="entry name" value="WH_DNA-bd_sf"/>
</dbReference>
<keyword evidence="3" id="KW-0804">Transcription</keyword>
<evidence type="ECO:0000313" key="5">
    <source>
        <dbReference type="EMBL" id="TLQ48973.1"/>
    </source>
</evidence>
<organism evidence="5 6">
    <name type="scientific">Ruoffia tabacinasalis</name>
    <dbReference type="NCBI Taxonomy" id="87458"/>
    <lineage>
        <taxon>Bacteria</taxon>
        <taxon>Bacillati</taxon>
        <taxon>Bacillota</taxon>
        <taxon>Bacilli</taxon>
        <taxon>Lactobacillales</taxon>
        <taxon>Aerococcaceae</taxon>
        <taxon>Ruoffia</taxon>
    </lineage>
</organism>
<dbReference type="SMART" id="SM00345">
    <property type="entry name" value="HTH_GNTR"/>
    <property type="match status" value="1"/>
</dbReference>
<proteinExistence type="predicted"/>